<dbReference type="InterPro" id="IPR036244">
    <property type="entry name" value="TipA-like_antibiotic-bd"/>
</dbReference>
<dbReference type="Pfam" id="PF00376">
    <property type="entry name" value="MerR"/>
    <property type="match status" value="1"/>
</dbReference>
<dbReference type="PROSITE" id="PS50937">
    <property type="entry name" value="HTH_MERR_2"/>
    <property type="match status" value="1"/>
</dbReference>
<organism evidence="6">
    <name type="scientific">Caulobacter sp. 73W</name>
    <dbReference type="NCBI Taxonomy" id="3161137"/>
    <lineage>
        <taxon>Bacteria</taxon>
        <taxon>Pseudomonadati</taxon>
        <taxon>Pseudomonadota</taxon>
        <taxon>Alphaproteobacteria</taxon>
        <taxon>Caulobacterales</taxon>
        <taxon>Caulobacteraceae</taxon>
        <taxon>Caulobacter</taxon>
    </lineage>
</organism>
<dbReference type="InterPro" id="IPR000551">
    <property type="entry name" value="MerR-type_HTH_dom"/>
</dbReference>
<evidence type="ECO:0000256" key="3">
    <source>
        <dbReference type="ARBA" id="ARBA00023159"/>
    </source>
</evidence>
<evidence type="ECO:0000256" key="2">
    <source>
        <dbReference type="ARBA" id="ARBA00023125"/>
    </source>
</evidence>
<dbReference type="PRINTS" id="PR00040">
    <property type="entry name" value="HTHMERR"/>
</dbReference>
<gene>
    <name evidence="6" type="ORF">ABOZ73_05730</name>
</gene>
<dbReference type="Pfam" id="PF07739">
    <property type="entry name" value="TipAS"/>
    <property type="match status" value="1"/>
</dbReference>
<keyword evidence="3" id="KW-0010">Activator</keyword>
<dbReference type="SUPFAM" id="SSF89082">
    <property type="entry name" value="Antibiotic binding domain of TipA-like multidrug resistance regulators"/>
    <property type="match status" value="1"/>
</dbReference>
<keyword evidence="2" id="KW-0238">DNA-binding</keyword>
<evidence type="ECO:0000256" key="1">
    <source>
        <dbReference type="ARBA" id="ARBA00023015"/>
    </source>
</evidence>
<accession>A0AB39KWY0</accession>
<dbReference type="Gene3D" id="1.10.490.50">
    <property type="entry name" value="Antibiotic binding domain of TipA-like multidrug resistance regulators"/>
    <property type="match status" value="1"/>
</dbReference>
<protein>
    <submittedName>
        <fullName evidence="6">MerR family transcriptional regulator</fullName>
    </submittedName>
</protein>
<dbReference type="InterPro" id="IPR009061">
    <property type="entry name" value="DNA-bd_dom_put_sf"/>
</dbReference>
<dbReference type="Gene3D" id="1.10.1660.10">
    <property type="match status" value="1"/>
</dbReference>
<dbReference type="PANTHER" id="PTHR30204:SF90">
    <property type="entry name" value="HTH-TYPE TRANSCRIPTIONAL ACTIVATOR MTA"/>
    <property type="match status" value="1"/>
</dbReference>
<dbReference type="EMBL" id="CP158375">
    <property type="protein sequence ID" value="XDO97916.1"/>
    <property type="molecule type" value="Genomic_DNA"/>
</dbReference>
<dbReference type="CDD" id="cd01106">
    <property type="entry name" value="HTH_TipAL-Mta"/>
    <property type="match status" value="1"/>
</dbReference>
<sequence>MGEHTVKQVARMSGVSVRTLHHYDQIGLLKPARVGENGYRWYGREELLRLQQILLHRELEMPLEAIGRLLDAAELDRAATLKAQRAALAAKAERYGRLLRTLDETIASIEGETDMDDKQLYMGFAPEKQAEHEAWLTDRYEAAGALIDGARVKMSRWGKDDYASLQAEIASIETAMVDALRSGLPADSAAVLALMERHHAMVARTWPQPPTREALISLGRMYAEHPDFTARYEALAPGLTEYMGAAMAGYAEARL</sequence>
<dbReference type="SUPFAM" id="SSF46955">
    <property type="entry name" value="Putative DNA-binding domain"/>
    <property type="match status" value="1"/>
</dbReference>
<name>A0AB39KWY0_9CAUL</name>
<dbReference type="InterPro" id="IPR047057">
    <property type="entry name" value="MerR_fam"/>
</dbReference>
<dbReference type="RefSeq" id="WP_369061440.1">
    <property type="nucleotide sequence ID" value="NZ_CP158375.1"/>
</dbReference>
<evidence type="ECO:0000256" key="4">
    <source>
        <dbReference type="ARBA" id="ARBA00023163"/>
    </source>
</evidence>
<dbReference type="SMART" id="SM00422">
    <property type="entry name" value="HTH_MERR"/>
    <property type="match status" value="1"/>
</dbReference>
<dbReference type="GO" id="GO:0003677">
    <property type="term" value="F:DNA binding"/>
    <property type="evidence" value="ECO:0007669"/>
    <property type="project" value="UniProtKB-KW"/>
</dbReference>
<keyword evidence="1" id="KW-0805">Transcription regulation</keyword>
<reference evidence="6" key="1">
    <citation type="submission" date="2024-06" db="EMBL/GenBank/DDBJ databases">
        <title>Caulobacter inopinatus, sp. nov.</title>
        <authorList>
            <person name="Donachie S.P."/>
        </authorList>
    </citation>
    <scope>NUCLEOTIDE SEQUENCE</scope>
    <source>
        <strain evidence="6">73W</strain>
    </source>
</reference>
<dbReference type="PANTHER" id="PTHR30204">
    <property type="entry name" value="REDOX-CYCLING DRUG-SENSING TRANSCRIPTIONAL ACTIVATOR SOXR"/>
    <property type="match status" value="1"/>
</dbReference>
<evidence type="ECO:0000259" key="5">
    <source>
        <dbReference type="PROSITE" id="PS50937"/>
    </source>
</evidence>
<dbReference type="AlphaFoldDB" id="A0AB39KWY0"/>
<evidence type="ECO:0000313" key="6">
    <source>
        <dbReference type="EMBL" id="XDO97916.1"/>
    </source>
</evidence>
<dbReference type="InterPro" id="IPR012925">
    <property type="entry name" value="TipAS_dom"/>
</dbReference>
<dbReference type="GO" id="GO:0003700">
    <property type="term" value="F:DNA-binding transcription factor activity"/>
    <property type="evidence" value="ECO:0007669"/>
    <property type="project" value="InterPro"/>
</dbReference>
<proteinExistence type="predicted"/>
<keyword evidence="4" id="KW-0804">Transcription</keyword>
<feature type="domain" description="HTH merR-type" evidence="5">
    <location>
        <begin position="3"/>
        <end position="72"/>
    </location>
</feature>